<comment type="subcellular location">
    <subcellularLocation>
        <location evidence="1">Cell membrane</location>
        <topology evidence="1">Multi-pass membrane protein</topology>
    </subcellularLocation>
</comment>
<feature type="transmembrane region" description="Helical" evidence="7">
    <location>
        <begin position="32"/>
        <end position="51"/>
    </location>
</feature>
<organism evidence="8 9">
    <name type="scientific">Pelovirga terrestris</name>
    <dbReference type="NCBI Taxonomy" id="2771352"/>
    <lineage>
        <taxon>Bacteria</taxon>
        <taxon>Pseudomonadati</taxon>
        <taxon>Thermodesulfobacteriota</taxon>
        <taxon>Desulfuromonadia</taxon>
        <taxon>Geobacterales</taxon>
        <taxon>Geobacteraceae</taxon>
        <taxon>Pelovirga</taxon>
    </lineage>
</organism>
<evidence type="ECO:0000256" key="7">
    <source>
        <dbReference type="SAM" id="Phobius"/>
    </source>
</evidence>
<evidence type="ECO:0000256" key="3">
    <source>
        <dbReference type="ARBA" id="ARBA00022475"/>
    </source>
</evidence>
<dbReference type="InterPro" id="IPR039428">
    <property type="entry name" value="NUOK/Mnh_C1-like"/>
</dbReference>
<protein>
    <submittedName>
        <fullName evidence="8">NADH-quinone oxidoreductase subunit K</fullName>
    </submittedName>
</protein>
<dbReference type="PANTHER" id="PTHR34583:SF2">
    <property type="entry name" value="ANTIPORTER SUBUNIT MNHC2-RELATED"/>
    <property type="match status" value="1"/>
</dbReference>
<evidence type="ECO:0000256" key="1">
    <source>
        <dbReference type="ARBA" id="ARBA00004651"/>
    </source>
</evidence>
<dbReference type="PANTHER" id="PTHR34583">
    <property type="entry name" value="ANTIPORTER SUBUNIT MNHC2-RELATED"/>
    <property type="match status" value="1"/>
</dbReference>
<keyword evidence="5 7" id="KW-1133">Transmembrane helix</keyword>
<evidence type="ECO:0000313" key="8">
    <source>
        <dbReference type="EMBL" id="MBD1401220.1"/>
    </source>
</evidence>
<feature type="transmembrane region" description="Helical" evidence="7">
    <location>
        <begin position="63"/>
        <end position="85"/>
    </location>
</feature>
<comment type="caution">
    <text evidence="8">The sequence shown here is derived from an EMBL/GenBank/DDBJ whole genome shotgun (WGS) entry which is preliminary data.</text>
</comment>
<name>A0A8J6UIL9_9BACT</name>
<accession>A0A8J6UIL9</accession>
<evidence type="ECO:0000313" key="9">
    <source>
        <dbReference type="Proteomes" id="UP000632828"/>
    </source>
</evidence>
<dbReference type="InterPro" id="IPR050601">
    <property type="entry name" value="CPA3_antiporter_subunitC"/>
</dbReference>
<feature type="transmembrane region" description="Helical" evidence="7">
    <location>
        <begin position="6"/>
        <end position="25"/>
    </location>
</feature>
<dbReference type="Gene3D" id="1.10.287.3510">
    <property type="match status" value="1"/>
</dbReference>
<keyword evidence="3" id="KW-1003">Cell membrane</keyword>
<dbReference type="AlphaFoldDB" id="A0A8J6UIL9"/>
<sequence>MTTPLLYAGGGILLFSIGLHALLIRRHLLRKILAINIMGSGVFMVFIAIGARGTDAVGDPVTQVMVLTGIVVSLCFTAVAIALTIRMHNLTNCTTFATDEESSLD</sequence>
<keyword evidence="9" id="KW-1185">Reference proteome</keyword>
<reference evidence="8" key="1">
    <citation type="submission" date="2020-09" db="EMBL/GenBank/DDBJ databases">
        <title>Pelobacter alkaliphilus sp. nov., a novel anaerobic arsenate-reducing bacterium from terrestrial mud volcano.</title>
        <authorList>
            <person name="Khomyakova M.A."/>
            <person name="Merkel A.Y."/>
            <person name="Slobodkin A.I."/>
        </authorList>
    </citation>
    <scope>NUCLEOTIDE SEQUENCE</scope>
    <source>
        <strain evidence="8">M08fum</strain>
    </source>
</reference>
<evidence type="ECO:0000256" key="4">
    <source>
        <dbReference type="ARBA" id="ARBA00022692"/>
    </source>
</evidence>
<proteinExistence type="inferred from homology"/>
<comment type="similarity">
    <text evidence="2">Belongs to the CPA3 antiporters (TC 2.A.63) subunit C family.</text>
</comment>
<dbReference type="EMBL" id="JACWUN010000012">
    <property type="protein sequence ID" value="MBD1401220.1"/>
    <property type="molecule type" value="Genomic_DNA"/>
</dbReference>
<keyword evidence="4 7" id="KW-0812">Transmembrane</keyword>
<keyword evidence="6 7" id="KW-0472">Membrane</keyword>
<dbReference type="Pfam" id="PF00420">
    <property type="entry name" value="Oxidored_q2"/>
    <property type="match status" value="1"/>
</dbReference>
<gene>
    <name evidence="8" type="ORF">ICT70_11090</name>
</gene>
<dbReference type="Proteomes" id="UP000632828">
    <property type="component" value="Unassembled WGS sequence"/>
</dbReference>
<evidence type="ECO:0000256" key="2">
    <source>
        <dbReference type="ARBA" id="ARBA00010388"/>
    </source>
</evidence>
<evidence type="ECO:0000256" key="5">
    <source>
        <dbReference type="ARBA" id="ARBA00022989"/>
    </source>
</evidence>
<evidence type="ECO:0000256" key="6">
    <source>
        <dbReference type="ARBA" id="ARBA00023136"/>
    </source>
</evidence>
<dbReference type="GO" id="GO:0005886">
    <property type="term" value="C:plasma membrane"/>
    <property type="evidence" value="ECO:0007669"/>
    <property type="project" value="UniProtKB-SubCell"/>
</dbReference>
<dbReference type="RefSeq" id="WP_191156589.1">
    <property type="nucleotide sequence ID" value="NZ_JACWUN010000012.1"/>
</dbReference>